<evidence type="ECO:0000259" key="1">
    <source>
        <dbReference type="Pfam" id="PF06983"/>
    </source>
</evidence>
<dbReference type="EMBL" id="CP016761">
    <property type="protein sequence ID" value="ANX13528.1"/>
    <property type="molecule type" value="Genomic_DNA"/>
</dbReference>
<feature type="domain" description="PhnB-like" evidence="1">
    <location>
        <begin position="5"/>
        <end position="131"/>
    </location>
</feature>
<dbReference type="OrthoDB" id="9795306at2"/>
<protein>
    <recommendedName>
        <fullName evidence="1">PhnB-like domain-containing protein</fullName>
    </recommendedName>
</protein>
<organism evidence="2 3">
    <name type="scientific">Fictibacillus arsenicus</name>
    <dbReference type="NCBI Taxonomy" id="255247"/>
    <lineage>
        <taxon>Bacteria</taxon>
        <taxon>Bacillati</taxon>
        <taxon>Bacillota</taxon>
        <taxon>Bacilli</taxon>
        <taxon>Bacillales</taxon>
        <taxon>Fictibacillaceae</taxon>
        <taxon>Fictibacillus</taxon>
    </lineage>
</organism>
<reference evidence="2 3" key="1">
    <citation type="submission" date="2016-08" db="EMBL/GenBank/DDBJ databases">
        <title>Complete genome sequence of Fictibacillus arsenicus G25-54, a strain with toxicity to nematodes and a potential arsenic-resistance activity.</title>
        <authorList>
            <person name="Zheng Z."/>
        </authorList>
    </citation>
    <scope>NUCLEOTIDE SEQUENCE [LARGE SCALE GENOMIC DNA]</scope>
    <source>
        <strain evidence="2 3">G25-54</strain>
    </source>
</reference>
<dbReference type="PIRSF" id="PIRSF021700">
    <property type="entry name" value="3_dmu_93_MTrfase"/>
    <property type="match status" value="1"/>
</dbReference>
<accession>A0A1B1Z7S5</accession>
<evidence type="ECO:0000313" key="2">
    <source>
        <dbReference type="EMBL" id="ANX13528.1"/>
    </source>
</evidence>
<dbReference type="AlphaFoldDB" id="A0A1B1Z7S5"/>
<dbReference type="InterPro" id="IPR009725">
    <property type="entry name" value="3_dmu_93_MTrfase"/>
</dbReference>
<gene>
    <name evidence="2" type="ORF">ABE41_016070</name>
</gene>
<dbReference type="SUPFAM" id="SSF54593">
    <property type="entry name" value="Glyoxalase/Bleomycin resistance protein/Dihydroxybiphenyl dioxygenase"/>
    <property type="match status" value="1"/>
</dbReference>
<evidence type="ECO:0000313" key="3">
    <source>
        <dbReference type="Proteomes" id="UP000077412"/>
    </source>
</evidence>
<dbReference type="RefSeq" id="WP_066292482.1">
    <property type="nucleotide sequence ID" value="NZ_CP016761.1"/>
</dbReference>
<dbReference type="STRING" id="255247.ABE41_016070"/>
<dbReference type="InterPro" id="IPR028973">
    <property type="entry name" value="PhnB-like"/>
</dbReference>
<keyword evidence="3" id="KW-1185">Reference proteome</keyword>
<dbReference type="CDD" id="cd06588">
    <property type="entry name" value="PhnB_like"/>
    <property type="match status" value="1"/>
</dbReference>
<proteinExistence type="predicted"/>
<dbReference type="KEGG" id="far:ABE41_016070"/>
<dbReference type="InterPro" id="IPR029068">
    <property type="entry name" value="Glyas_Bleomycin-R_OHBP_Dase"/>
</dbReference>
<name>A0A1B1Z7S5_9BACL</name>
<dbReference type="Proteomes" id="UP000077412">
    <property type="component" value="Chromosome"/>
</dbReference>
<dbReference type="Pfam" id="PF06983">
    <property type="entry name" value="3-dmu-9_3-mt"/>
    <property type="match status" value="1"/>
</dbReference>
<dbReference type="PANTHER" id="PTHR33990">
    <property type="entry name" value="PROTEIN YJDN-RELATED"/>
    <property type="match status" value="1"/>
</dbReference>
<dbReference type="PANTHER" id="PTHR33990:SF1">
    <property type="entry name" value="PROTEIN YJDN"/>
    <property type="match status" value="1"/>
</dbReference>
<dbReference type="Gene3D" id="3.10.180.10">
    <property type="entry name" value="2,3-Dihydroxybiphenyl 1,2-Dioxygenase, domain 1"/>
    <property type="match status" value="1"/>
</dbReference>
<sequence>MKNQAVPYLSFNGNAKDALNFYKDVFNGEITEIQTFGEADFPTPPEADNRVMHAKFKKGNLFLMASDSFPGHEITEGNNISLVLETESEEEIQNLYEKLSQNGTILMELQDTFWGAKYGKVKDRFGISWDLNYQKA</sequence>